<dbReference type="AlphaFoldDB" id="A0A380K4R1"/>
<proteinExistence type="predicted"/>
<evidence type="ECO:0000313" key="2">
    <source>
        <dbReference type="Proteomes" id="UP000254510"/>
    </source>
</evidence>
<gene>
    <name evidence="1" type="primary">msmR2_1</name>
    <name evidence="1" type="ORF">NCTC13767_01602</name>
</gene>
<name>A0A380K4R1_9STRE</name>
<sequence>MKIINYSNDCYQNIDVMLYNYGYEECDSGHFYGPAVRKKVI</sequence>
<organism evidence="1 2">
    <name type="scientific">Streptococcus gallolyticus</name>
    <dbReference type="NCBI Taxonomy" id="315405"/>
    <lineage>
        <taxon>Bacteria</taxon>
        <taxon>Bacillati</taxon>
        <taxon>Bacillota</taxon>
        <taxon>Bacilli</taxon>
        <taxon>Lactobacillales</taxon>
        <taxon>Streptococcaceae</taxon>
        <taxon>Streptococcus</taxon>
    </lineage>
</organism>
<accession>A0A380K4R1</accession>
<dbReference type="RefSeq" id="WP_257235434.1">
    <property type="nucleotide sequence ID" value="NZ_CP013688.1"/>
</dbReference>
<reference evidence="1 2" key="1">
    <citation type="submission" date="2018-06" db="EMBL/GenBank/DDBJ databases">
        <authorList>
            <consortium name="Pathogen Informatics"/>
            <person name="Doyle S."/>
        </authorList>
    </citation>
    <scope>NUCLEOTIDE SEQUENCE [LARGE SCALE GENOMIC DNA]</scope>
    <source>
        <strain evidence="1 2">NCTC13767</strain>
    </source>
</reference>
<dbReference type="EMBL" id="UHFM01000006">
    <property type="protein sequence ID" value="SUN59819.1"/>
    <property type="molecule type" value="Genomic_DNA"/>
</dbReference>
<dbReference type="GeneID" id="93936005"/>
<evidence type="ECO:0000313" key="1">
    <source>
        <dbReference type="EMBL" id="SUN59819.1"/>
    </source>
</evidence>
<dbReference type="Proteomes" id="UP000254510">
    <property type="component" value="Unassembled WGS sequence"/>
</dbReference>
<protein>
    <submittedName>
        <fullName evidence="1">AraC family transcriptional regulator</fullName>
    </submittedName>
</protein>